<dbReference type="PANTHER" id="PTHR24148:SF73">
    <property type="entry name" value="HET DOMAIN PROTEIN (AFU_ORTHOLOGUE AFUA_8G01020)"/>
    <property type="match status" value="1"/>
</dbReference>
<comment type="caution">
    <text evidence="1">The sequence shown here is derived from an EMBL/GenBank/DDBJ whole genome shotgun (WGS) entry which is preliminary data.</text>
</comment>
<proteinExistence type="predicted"/>
<sequence length="286" mass="32693">MQRIQGILRSFLDSLRMFRHTECFDPRDKVYAPLCLAPEDIRRNITPDYANTTVLDVYTNVIRYCLSQPGHNLDFLGYAMYQEETQTVETPKGIKSVLPSWVSKFSARLDIVPIPKLLHVPEDLGRKGLKFYDTRGIPSNKEAIIAAYRSLNELYPVPNTGPELEAVLAVSREKGRKWAIELKHKYFTGESYSDAIRRTVIFNLVYDELARPSERGGKIDNAFFRRPRAELSLTEYRYQVDMNTAKVRASTLRNLGSSEKHYLLMIPNTAVVGDMIWALVGGQVLL</sequence>
<organism evidence="1 2">
    <name type="scientific">Cudoniella acicularis</name>
    <dbReference type="NCBI Taxonomy" id="354080"/>
    <lineage>
        <taxon>Eukaryota</taxon>
        <taxon>Fungi</taxon>
        <taxon>Dikarya</taxon>
        <taxon>Ascomycota</taxon>
        <taxon>Pezizomycotina</taxon>
        <taxon>Leotiomycetes</taxon>
        <taxon>Helotiales</taxon>
        <taxon>Tricladiaceae</taxon>
        <taxon>Cudoniella</taxon>
    </lineage>
</organism>
<dbReference type="EMBL" id="JAAMPI010000803">
    <property type="protein sequence ID" value="KAF4628507.1"/>
    <property type="molecule type" value="Genomic_DNA"/>
</dbReference>
<reference evidence="1 2" key="1">
    <citation type="submission" date="2020-03" db="EMBL/GenBank/DDBJ databases">
        <title>Draft Genome Sequence of Cudoniella acicularis.</title>
        <authorList>
            <person name="Buettner E."/>
            <person name="Kellner H."/>
        </authorList>
    </citation>
    <scope>NUCLEOTIDE SEQUENCE [LARGE SCALE GENOMIC DNA]</scope>
    <source>
        <strain evidence="1 2">DSM 108380</strain>
    </source>
</reference>
<dbReference type="PANTHER" id="PTHR24148">
    <property type="entry name" value="ANKYRIN REPEAT DOMAIN-CONTAINING PROTEIN 39 HOMOLOG-RELATED"/>
    <property type="match status" value="1"/>
</dbReference>
<keyword evidence="2" id="KW-1185">Reference proteome</keyword>
<dbReference type="Proteomes" id="UP000566819">
    <property type="component" value="Unassembled WGS sequence"/>
</dbReference>
<dbReference type="AlphaFoldDB" id="A0A8H4RHY7"/>
<gene>
    <name evidence="1" type="ORF">G7Y89_g9642</name>
</gene>
<evidence type="ECO:0000313" key="1">
    <source>
        <dbReference type="EMBL" id="KAF4628507.1"/>
    </source>
</evidence>
<accession>A0A8H4RHY7</accession>
<name>A0A8H4RHY7_9HELO</name>
<dbReference type="InterPro" id="IPR052895">
    <property type="entry name" value="HetReg/Transcr_Mod"/>
</dbReference>
<protein>
    <submittedName>
        <fullName evidence="1">Uncharacterized protein</fullName>
    </submittedName>
</protein>
<evidence type="ECO:0000313" key="2">
    <source>
        <dbReference type="Proteomes" id="UP000566819"/>
    </source>
</evidence>
<dbReference type="OrthoDB" id="5416609at2759"/>